<protein>
    <recommendedName>
        <fullName evidence="6">NAD(P)-binding protein</fullName>
    </recommendedName>
</protein>
<dbReference type="PRINTS" id="PR00081">
    <property type="entry name" value="GDHRDH"/>
</dbReference>
<dbReference type="AlphaFoldDB" id="A0A370TKZ2"/>
<dbReference type="GO" id="GO:0016491">
    <property type="term" value="F:oxidoreductase activity"/>
    <property type="evidence" value="ECO:0007669"/>
    <property type="project" value="UniProtKB-KW"/>
</dbReference>
<keyword evidence="2" id="KW-0560">Oxidoreductase</keyword>
<dbReference type="InterPro" id="IPR051911">
    <property type="entry name" value="SDR_oxidoreductase"/>
</dbReference>
<dbReference type="GeneID" id="43599646"/>
<accession>A0A370TKZ2</accession>
<dbReference type="SUPFAM" id="SSF51735">
    <property type="entry name" value="NAD(P)-binding Rossmann-fold domains"/>
    <property type="match status" value="1"/>
</dbReference>
<comment type="caution">
    <text evidence="4">The sequence shown here is derived from an EMBL/GenBank/DDBJ whole genome shotgun (WGS) entry which is preliminary data.</text>
</comment>
<dbReference type="PRINTS" id="PR00080">
    <property type="entry name" value="SDRFAMILY"/>
</dbReference>
<dbReference type="RefSeq" id="XP_031868841.1">
    <property type="nucleotide sequence ID" value="XM_032015420.1"/>
</dbReference>
<dbReference type="InterPro" id="IPR036291">
    <property type="entry name" value="NAD(P)-bd_dom_sf"/>
</dbReference>
<gene>
    <name evidence="4" type="ORF">BP5553_06797</name>
</gene>
<dbReference type="InterPro" id="IPR002347">
    <property type="entry name" value="SDR_fam"/>
</dbReference>
<evidence type="ECO:0000256" key="2">
    <source>
        <dbReference type="ARBA" id="ARBA00023002"/>
    </source>
</evidence>
<evidence type="ECO:0000256" key="3">
    <source>
        <dbReference type="RuleBase" id="RU000363"/>
    </source>
</evidence>
<dbReference type="EMBL" id="NPIC01000005">
    <property type="protein sequence ID" value="RDL36185.1"/>
    <property type="molecule type" value="Genomic_DNA"/>
</dbReference>
<evidence type="ECO:0008006" key="6">
    <source>
        <dbReference type="Google" id="ProtNLM"/>
    </source>
</evidence>
<keyword evidence="5" id="KW-1185">Reference proteome</keyword>
<dbReference type="STRING" id="2656787.A0A370TKZ2"/>
<evidence type="ECO:0000256" key="1">
    <source>
        <dbReference type="ARBA" id="ARBA00006484"/>
    </source>
</evidence>
<dbReference type="Pfam" id="PF00106">
    <property type="entry name" value="adh_short"/>
    <property type="match status" value="1"/>
</dbReference>
<dbReference type="OrthoDB" id="1274115at2759"/>
<proteinExistence type="inferred from homology"/>
<evidence type="ECO:0000313" key="5">
    <source>
        <dbReference type="Proteomes" id="UP000254866"/>
    </source>
</evidence>
<name>A0A370TKZ2_9HELO</name>
<dbReference type="Gene3D" id="3.40.50.720">
    <property type="entry name" value="NAD(P)-binding Rossmann-like Domain"/>
    <property type="match status" value="1"/>
</dbReference>
<dbReference type="Proteomes" id="UP000254866">
    <property type="component" value="Unassembled WGS sequence"/>
</dbReference>
<organism evidence="4 5">
    <name type="scientific">Venustampulla echinocandica</name>
    <dbReference type="NCBI Taxonomy" id="2656787"/>
    <lineage>
        <taxon>Eukaryota</taxon>
        <taxon>Fungi</taxon>
        <taxon>Dikarya</taxon>
        <taxon>Ascomycota</taxon>
        <taxon>Pezizomycotina</taxon>
        <taxon>Leotiomycetes</taxon>
        <taxon>Helotiales</taxon>
        <taxon>Pleuroascaceae</taxon>
        <taxon>Venustampulla</taxon>
    </lineage>
</organism>
<sequence>MSQSALTALTLPHNAVWFVTGTSSGIGHSLLSSILSAPGHRVVALSRDPSAIPLPSTSTKDNTLLVPVDLKSKDSIKAAFDAAIKTFGRIDVVVNNAGYGLIGELESVSVTAGRELFEINYWAPIQITLEAIRIFREVNPLSGPIGGVIAQVSSAGGYITAPGQVYYHSSKWALEAATESLVKELDPEWHIRAVIFEPGSVKTKWSNANMVDGGQHPAYVREESKMLGTDLIRNMAGWEGKLGAEARDVANLMAKVVRDEEGKWGGRNLLRLPVGADSWTLIKSDVEEVRCNLEKWKKESESTSPGDVKETLKALGLIQE</sequence>
<evidence type="ECO:0000313" key="4">
    <source>
        <dbReference type="EMBL" id="RDL36185.1"/>
    </source>
</evidence>
<dbReference type="PANTHER" id="PTHR43976:SF16">
    <property type="entry name" value="SHORT-CHAIN DEHYDROGENASE_REDUCTASE FAMILY PROTEIN"/>
    <property type="match status" value="1"/>
</dbReference>
<reference evidence="4 5" key="1">
    <citation type="journal article" date="2018" name="IMA Fungus">
        <title>IMA Genome-F 9: Draft genome sequence of Annulohypoxylon stygium, Aspergillus mulundensis, Berkeleyomyces basicola (syn. Thielaviopsis basicola), Ceratocystis smalleyi, two Cercospora beticola strains, Coleophoma cylindrospora, Fusarium fracticaudum, Phialophora cf. hyalina, and Morchella septimelata.</title>
        <authorList>
            <person name="Wingfield B.D."/>
            <person name="Bills G.F."/>
            <person name="Dong Y."/>
            <person name="Huang W."/>
            <person name="Nel W.J."/>
            <person name="Swalarsk-Parry B.S."/>
            <person name="Vaghefi N."/>
            <person name="Wilken P.M."/>
            <person name="An Z."/>
            <person name="de Beer Z.W."/>
            <person name="De Vos L."/>
            <person name="Chen L."/>
            <person name="Duong T.A."/>
            <person name="Gao Y."/>
            <person name="Hammerbacher A."/>
            <person name="Kikkert J.R."/>
            <person name="Li Y."/>
            <person name="Li H."/>
            <person name="Li K."/>
            <person name="Li Q."/>
            <person name="Liu X."/>
            <person name="Ma X."/>
            <person name="Naidoo K."/>
            <person name="Pethybridge S.J."/>
            <person name="Sun J."/>
            <person name="Steenkamp E.T."/>
            <person name="van der Nest M.A."/>
            <person name="van Wyk S."/>
            <person name="Wingfield M.J."/>
            <person name="Xiong C."/>
            <person name="Yue Q."/>
            <person name="Zhang X."/>
        </authorList>
    </citation>
    <scope>NUCLEOTIDE SEQUENCE [LARGE SCALE GENOMIC DNA]</scope>
    <source>
        <strain evidence="4 5">BP 5553</strain>
    </source>
</reference>
<dbReference type="PANTHER" id="PTHR43976">
    <property type="entry name" value="SHORT CHAIN DEHYDROGENASE"/>
    <property type="match status" value="1"/>
</dbReference>
<comment type="similarity">
    <text evidence="1 3">Belongs to the short-chain dehydrogenases/reductases (SDR) family.</text>
</comment>